<reference evidence="2" key="1">
    <citation type="submission" date="2022-08" db="EMBL/GenBank/DDBJ databases">
        <title>Draft genome sequencing of Roseisolibacter agri AW1220.</title>
        <authorList>
            <person name="Tobiishi Y."/>
            <person name="Tonouchi A."/>
        </authorList>
    </citation>
    <scope>NUCLEOTIDE SEQUENCE</scope>
    <source>
        <strain evidence="2">AW1220</strain>
    </source>
</reference>
<dbReference type="Proteomes" id="UP001161325">
    <property type="component" value="Unassembled WGS sequence"/>
</dbReference>
<dbReference type="PANTHER" id="PTHR34387">
    <property type="entry name" value="SLR1258 PROTEIN"/>
    <property type="match status" value="1"/>
</dbReference>
<accession>A0AA37Q0U2</accession>
<dbReference type="AlphaFoldDB" id="A0AA37Q0U2"/>
<feature type="signal peptide" evidence="1">
    <location>
        <begin position="1"/>
        <end position="19"/>
    </location>
</feature>
<dbReference type="Gene3D" id="3.30.70.2970">
    <property type="entry name" value="Protein of unknown function (DUF541), domain 2"/>
    <property type="match status" value="1"/>
</dbReference>
<name>A0AA37Q0U2_9BACT</name>
<keyword evidence="1" id="KW-0732">Signal</keyword>
<protein>
    <submittedName>
        <fullName evidence="2">Conserved lipoprotein LpqG</fullName>
    </submittedName>
</protein>
<evidence type="ECO:0000256" key="1">
    <source>
        <dbReference type="SAM" id="SignalP"/>
    </source>
</evidence>
<dbReference type="EMBL" id="BRXS01000002">
    <property type="protein sequence ID" value="GLC24545.1"/>
    <property type="molecule type" value="Genomic_DNA"/>
</dbReference>
<comment type="caution">
    <text evidence="2">The sequence shown here is derived from an EMBL/GenBank/DDBJ whole genome shotgun (WGS) entry which is preliminary data.</text>
</comment>
<dbReference type="GO" id="GO:0006974">
    <property type="term" value="P:DNA damage response"/>
    <property type="evidence" value="ECO:0007669"/>
    <property type="project" value="TreeGrafter"/>
</dbReference>
<gene>
    <name evidence="2" type="ORF">rosag_10580</name>
</gene>
<evidence type="ECO:0000313" key="3">
    <source>
        <dbReference type="Proteomes" id="UP001161325"/>
    </source>
</evidence>
<dbReference type="PANTHER" id="PTHR34387:SF1">
    <property type="entry name" value="PERIPLASMIC IMMUNOGENIC PROTEIN"/>
    <property type="match status" value="1"/>
</dbReference>
<evidence type="ECO:0000313" key="2">
    <source>
        <dbReference type="EMBL" id="GLC24545.1"/>
    </source>
</evidence>
<proteinExistence type="predicted"/>
<dbReference type="Gene3D" id="3.30.110.170">
    <property type="entry name" value="Protein of unknown function (DUF541), domain 1"/>
    <property type="match status" value="1"/>
</dbReference>
<organism evidence="2 3">
    <name type="scientific">Roseisolibacter agri</name>
    <dbReference type="NCBI Taxonomy" id="2014610"/>
    <lineage>
        <taxon>Bacteria</taxon>
        <taxon>Pseudomonadati</taxon>
        <taxon>Gemmatimonadota</taxon>
        <taxon>Gemmatimonadia</taxon>
        <taxon>Gemmatimonadales</taxon>
        <taxon>Gemmatimonadaceae</taxon>
        <taxon>Roseisolibacter</taxon>
    </lineage>
</organism>
<feature type="chain" id="PRO_5041318319" evidence="1">
    <location>
        <begin position="20"/>
        <end position="249"/>
    </location>
</feature>
<keyword evidence="3" id="KW-1185">Reference proteome</keyword>
<dbReference type="InterPro" id="IPR007497">
    <property type="entry name" value="SIMPL/DUF541"/>
</dbReference>
<keyword evidence="2" id="KW-0449">Lipoprotein</keyword>
<dbReference type="InterPro" id="IPR052022">
    <property type="entry name" value="26kDa_periplasmic_antigen"/>
</dbReference>
<dbReference type="Pfam" id="PF04402">
    <property type="entry name" value="SIMPL"/>
    <property type="match status" value="1"/>
</dbReference>
<sequence>MRLASFVVASSLASSLTLAGPRAAMAQAPAPAPVAVIPSAGIAVSAVGEEQITPDRARLSIGVQTQAATAADASTRNARLQRAIFDTLRALGIASEQLTTSGYNVFPEQVYDQPTRRTRITGYNVQNTVIVELRRIDQVGPVLDAVLSKGANLVSSLQFYSSEGEAARRRALSKAVERARADAEAMARAAGGQLGGLLELSSVYEPVRPRPMDMAVRAMAAEAGAQTPISEGTQTVAATVTARWAFVPR</sequence>
<dbReference type="RefSeq" id="WP_284348993.1">
    <property type="nucleotide sequence ID" value="NZ_BRXS01000002.1"/>
</dbReference>